<dbReference type="AlphaFoldDB" id="A0A6J7G0H2"/>
<evidence type="ECO:0000256" key="1">
    <source>
        <dbReference type="ARBA" id="ARBA00022679"/>
    </source>
</evidence>
<dbReference type="CDD" id="cd24010">
    <property type="entry name" value="ASKHA_NBD_AcK_PK"/>
    <property type="match status" value="1"/>
</dbReference>
<evidence type="ECO:0000313" key="5">
    <source>
        <dbReference type="EMBL" id="CAB4899858.1"/>
    </source>
</evidence>
<dbReference type="EMBL" id="CAFBMQ010000013">
    <property type="protein sequence ID" value="CAB4899858.1"/>
    <property type="molecule type" value="Genomic_DNA"/>
</dbReference>
<dbReference type="PANTHER" id="PTHR21060">
    <property type="entry name" value="ACETATE KINASE"/>
    <property type="match status" value="1"/>
</dbReference>
<evidence type="ECO:0000256" key="4">
    <source>
        <dbReference type="ARBA" id="ARBA00022840"/>
    </source>
</evidence>
<evidence type="ECO:0000256" key="2">
    <source>
        <dbReference type="ARBA" id="ARBA00022741"/>
    </source>
</evidence>
<keyword evidence="4" id="KW-0067">ATP-binding</keyword>
<dbReference type="GO" id="GO:0008776">
    <property type="term" value="F:acetate kinase activity"/>
    <property type="evidence" value="ECO:0007669"/>
    <property type="project" value="TreeGrafter"/>
</dbReference>
<dbReference type="PROSITE" id="PS01075">
    <property type="entry name" value="ACETATE_KINASE_1"/>
    <property type="match status" value="1"/>
</dbReference>
<dbReference type="InterPro" id="IPR000890">
    <property type="entry name" value="Aliphatic_acid_kin_short-chain"/>
</dbReference>
<dbReference type="Gene3D" id="3.30.420.40">
    <property type="match status" value="2"/>
</dbReference>
<dbReference type="Pfam" id="PF00871">
    <property type="entry name" value="Acetate_kinase"/>
    <property type="match status" value="1"/>
</dbReference>
<dbReference type="GO" id="GO:0005524">
    <property type="term" value="F:ATP binding"/>
    <property type="evidence" value="ECO:0007669"/>
    <property type="project" value="UniProtKB-KW"/>
</dbReference>
<dbReference type="PANTHER" id="PTHR21060:SF15">
    <property type="entry name" value="ACETATE KINASE-RELATED"/>
    <property type="match status" value="1"/>
</dbReference>
<dbReference type="HAMAP" id="MF_00020">
    <property type="entry name" value="Acetate_kinase"/>
    <property type="match status" value="1"/>
</dbReference>
<proteinExistence type="inferred from homology"/>
<name>A0A6J7G0H2_9ZZZZ</name>
<accession>A0A6J7G0H2</accession>
<keyword evidence="2" id="KW-0547">Nucleotide-binding</keyword>
<gene>
    <name evidence="5" type="ORF">UFOPK3609_00218</name>
</gene>
<keyword evidence="1" id="KW-0808">Transferase</keyword>
<dbReference type="NCBIfam" id="TIGR00016">
    <property type="entry name" value="ackA"/>
    <property type="match status" value="1"/>
</dbReference>
<dbReference type="InterPro" id="IPR004372">
    <property type="entry name" value="Ac/propionate_kinase"/>
</dbReference>
<dbReference type="GO" id="GO:0006083">
    <property type="term" value="P:acetate metabolic process"/>
    <property type="evidence" value="ECO:0007669"/>
    <property type="project" value="TreeGrafter"/>
</dbReference>
<dbReference type="SUPFAM" id="SSF53067">
    <property type="entry name" value="Actin-like ATPase domain"/>
    <property type="match status" value="2"/>
</dbReference>
<evidence type="ECO:0000256" key="3">
    <source>
        <dbReference type="ARBA" id="ARBA00022777"/>
    </source>
</evidence>
<reference evidence="5" key="1">
    <citation type="submission" date="2020-05" db="EMBL/GenBank/DDBJ databases">
        <authorList>
            <person name="Chiriac C."/>
            <person name="Salcher M."/>
            <person name="Ghai R."/>
            <person name="Kavagutti S V."/>
        </authorList>
    </citation>
    <scope>NUCLEOTIDE SEQUENCE</scope>
</reference>
<keyword evidence="3" id="KW-0418">Kinase</keyword>
<organism evidence="5">
    <name type="scientific">freshwater metagenome</name>
    <dbReference type="NCBI Taxonomy" id="449393"/>
    <lineage>
        <taxon>unclassified sequences</taxon>
        <taxon>metagenomes</taxon>
        <taxon>ecological metagenomes</taxon>
    </lineage>
</organism>
<dbReference type="PIRSF" id="PIRSF000722">
    <property type="entry name" value="Acetate_prop_kin"/>
    <property type="match status" value="1"/>
</dbReference>
<dbReference type="PROSITE" id="PS01076">
    <property type="entry name" value="ACETATE_KINASE_2"/>
    <property type="match status" value="1"/>
</dbReference>
<protein>
    <submittedName>
        <fullName evidence="5">Unannotated protein</fullName>
    </submittedName>
</protein>
<sequence>MTTVLVVNSGSSSLKYQLLDDAEQVLASGLVERIGGEGTITHRGPGGEVSVAAPVPDHAGALALMAATFAEHGPVLAPDVVGHRVVHGGERFSAPVLVDAEVEAAVEELSALAPLHNPPGLLGIRAARAAFPGVPQVAVFDTAFHATMPPEATTYAIDAELAAERGIRRYGFHGTSHEYVSQAAAAFLGGAGRFIVLHLGNGASACAVSGGRSIATSMGLTPLEGLVMGTRGGDLDPGAVLHLLRTGSTVEEVDTLLNRRSGLTGLTGSGDLRDVLAAAGAGDERAERALGVYAHRVRGYVGAYLAHLGGLDALVFTAGVGENSPEVRARVCAGLGHLGIELDPARNEARGRGVRRISPDDAPVAVLVVPTDEELQIARHALRTVAAAR</sequence>
<dbReference type="PRINTS" id="PR00471">
    <property type="entry name" value="ACETATEKNASE"/>
</dbReference>
<dbReference type="InterPro" id="IPR043129">
    <property type="entry name" value="ATPase_NBD"/>
</dbReference>
<dbReference type="InterPro" id="IPR023865">
    <property type="entry name" value="Aliphatic_acid_kinase_CS"/>
</dbReference>